<feature type="transmembrane region" description="Helical" evidence="13">
    <location>
        <begin position="1138"/>
        <end position="1157"/>
    </location>
</feature>
<feature type="domain" description="Helicase C-terminal" evidence="15">
    <location>
        <begin position="425"/>
        <end position="574"/>
    </location>
</feature>
<dbReference type="SMART" id="SM00487">
    <property type="entry name" value="DEXDc"/>
    <property type="match status" value="1"/>
</dbReference>
<dbReference type="InterPro" id="IPR014001">
    <property type="entry name" value="Helicase_ATP-bd"/>
</dbReference>
<dbReference type="InterPro" id="IPR027815">
    <property type="entry name" value="CSC1/OSCA1-like_cyt"/>
</dbReference>
<feature type="transmembrane region" description="Helical" evidence="13">
    <location>
        <begin position="1001"/>
        <end position="1020"/>
    </location>
</feature>
<dbReference type="OrthoDB" id="2150324at2759"/>
<feature type="compositionally biased region" description="Pro residues" evidence="12">
    <location>
        <begin position="1347"/>
        <end position="1359"/>
    </location>
</feature>
<feature type="transmembrane region" description="Helical" evidence="13">
    <location>
        <begin position="681"/>
        <end position="702"/>
    </location>
</feature>
<feature type="domain" description="Helicase ATP-binding" evidence="14">
    <location>
        <begin position="221"/>
        <end position="394"/>
    </location>
</feature>
<evidence type="ECO:0000256" key="10">
    <source>
        <dbReference type="ARBA" id="ARBA00023136"/>
    </source>
</evidence>
<name>A0A9N8V7L8_9GLOM</name>
<keyword evidence="4 13" id="KW-0812">Transmembrane</keyword>
<dbReference type="PROSITE" id="PS51195">
    <property type="entry name" value="Q_MOTIF"/>
    <property type="match status" value="1"/>
</dbReference>
<dbReference type="InterPro" id="IPR003864">
    <property type="entry name" value="CSC1/OSCA1-like_7TM"/>
</dbReference>
<dbReference type="InterPro" id="IPR032880">
    <property type="entry name" value="CSC1/OSCA1-like_N"/>
</dbReference>
<dbReference type="CDD" id="cd18787">
    <property type="entry name" value="SF2_C_DEAD"/>
    <property type="match status" value="1"/>
</dbReference>
<dbReference type="InterPro" id="IPR014014">
    <property type="entry name" value="RNA_helicase_DEAD_Q_motif"/>
</dbReference>
<dbReference type="GO" id="GO:0005227">
    <property type="term" value="F:calcium-activated cation channel activity"/>
    <property type="evidence" value="ECO:0007669"/>
    <property type="project" value="InterPro"/>
</dbReference>
<keyword evidence="9 13" id="KW-1133">Transmembrane helix</keyword>
<dbReference type="GO" id="GO:0005886">
    <property type="term" value="C:plasma membrane"/>
    <property type="evidence" value="ECO:0007669"/>
    <property type="project" value="TreeGrafter"/>
</dbReference>
<comment type="caution">
    <text evidence="17">The sequence shown here is derived from an EMBL/GenBank/DDBJ whole genome shotgun (WGS) entry which is preliminary data.</text>
</comment>
<evidence type="ECO:0000313" key="17">
    <source>
        <dbReference type="EMBL" id="CAG8440055.1"/>
    </source>
</evidence>
<organism evidence="17 18">
    <name type="scientific">Funneliformis caledonium</name>
    <dbReference type="NCBI Taxonomy" id="1117310"/>
    <lineage>
        <taxon>Eukaryota</taxon>
        <taxon>Fungi</taxon>
        <taxon>Fungi incertae sedis</taxon>
        <taxon>Mucoromycota</taxon>
        <taxon>Glomeromycotina</taxon>
        <taxon>Glomeromycetes</taxon>
        <taxon>Glomerales</taxon>
        <taxon>Glomeraceae</taxon>
        <taxon>Funneliformis</taxon>
    </lineage>
</organism>
<evidence type="ECO:0000256" key="3">
    <source>
        <dbReference type="ARBA" id="ARBA00022448"/>
    </source>
</evidence>
<dbReference type="PANTHER" id="PTHR13018:SF149">
    <property type="entry name" value="DOMAIN PROTEIN, PUTATIVE (AFU_ORTHOLOGUE AFUA_3G11660)-RELATED"/>
    <property type="match status" value="1"/>
</dbReference>
<evidence type="ECO:0000256" key="12">
    <source>
        <dbReference type="SAM" id="MobiDB-lite"/>
    </source>
</evidence>
<evidence type="ECO:0000256" key="1">
    <source>
        <dbReference type="ARBA" id="ARBA00004141"/>
    </source>
</evidence>
<evidence type="ECO:0000256" key="6">
    <source>
        <dbReference type="ARBA" id="ARBA00022801"/>
    </source>
</evidence>
<evidence type="ECO:0000259" key="15">
    <source>
        <dbReference type="PROSITE" id="PS51194"/>
    </source>
</evidence>
<dbReference type="GO" id="GO:0003676">
    <property type="term" value="F:nucleic acid binding"/>
    <property type="evidence" value="ECO:0007669"/>
    <property type="project" value="InterPro"/>
</dbReference>
<reference evidence="17" key="1">
    <citation type="submission" date="2021-06" db="EMBL/GenBank/DDBJ databases">
        <authorList>
            <person name="Kallberg Y."/>
            <person name="Tangrot J."/>
            <person name="Rosling A."/>
        </authorList>
    </citation>
    <scope>NUCLEOTIDE SEQUENCE</scope>
    <source>
        <strain evidence="17">UK204</strain>
    </source>
</reference>
<keyword evidence="10 13" id="KW-0472">Membrane</keyword>
<dbReference type="Pfam" id="PF02714">
    <property type="entry name" value="RSN1_7TM"/>
    <property type="match status" value="1"/>
</dbReference>
<evidence type="ECO:0000313" key="18">
    <source>
        <dbReference type="Proteomes" id="UP000789570"/>
    </source>
</evidence>
<dbReference type="Pfam" id="PF14703">
    <property type="entry name" value="PHM7_cyt"/>
    <property type="match status" value="1"/>
</dbReference>
<feature type="transmembrane region" description="Helical" evidence="13">
    <location>
        <begin position="913"/>
        <end position="935"/>
    </location>
</feature>
<evidence type="ECO:0000259" key="16">
    <source>
        <dbReference type="PROSITE" id="PS51195"/>
    </source>
</evidence>
<dbReference type="InterPro" id="IPR027417">
    <property type="entry name" value="P-loop_NTPase"/>
</dbReference>
<dbReference type="PROSITE" id="PS51194">
    <property type="entry name" value="HELICASE_CTER"/>
    <property type="match status" value="1"/>
</dbReference>
<evidence type="ECO:0000256" key="4">
    <source>
        <dbReference type="ARBA" id="ARBA00022692"/>
    </source>
</evidence>
<gene>
    <name evidence="17" type="ORF">FCALED_LOCUS453</name>
</gene>
<evidence type="ECO:0000256" key="8">
    <source>
        <dbReference type="ARBA" id="ARBA00022840"/>
    </source>
</evidence>
<dbReference type="GO" id="GO:0003724">
    <property type="term" value="F:RNA helicase activity"/>
    <property type="evidence" value="ECO:0007669"/>
    <property type="project" value="InterPro"/>
</dbReference>
<feature type="region of interest" description="Disordered" evidence="12">
    <location>
        <begin position="1315"/>
        <end position="1359"/>
    </location>
</feature>
<keyword evidence="7" id="KW-0347">Helicase</keyword>
<comment type="subcellular location">
    <subcellularLocation>
        <location evidence="1">Membrane</location>
        <topology evidence="1">Multi-pass membrane protein</topology>
    </subcellularLocation>
</comment>
<dbReference type="GO" id="GO:0016787">
    <property type="term" value="F:hydrolase activity"/>
    <property type="evidence" value="ECO:0007669"/>
    <property type="project" value="UniProtKB-KW"/>
</dbReference>
<dbReference type="InterPro" id="IPR001650">
    <property type="entry name" value="Helicase_C-like"/>
</dbReference>
<evidence type="ECO:0000256" key="5">
    <source>
        <dbReference type="ARBA" id="ARBA00022741"/>
    </source>
</evidence>
<dbReference type="PROSITE" id="PS51192">
    <property type="entry name" value="HELICASE_ATP_BIND_1"/>
    <property type="match status" value="1"/>
</dbReference>
<dbReference type="EMBL" id="CAJVPQ010000045">
    <property type="protein sequence ID" value="CAG8440055.1"/>
    <property type="molecule type" value="Genomic_DNA"/>
</dbReference>
<evidence type="ECO:0000256" key="9">
    <source>
        <dbReference type="ARBA" id="ARBA00022989"/>
    </source>
</evidence>
<keyword evidence="3" id="KW-0813">Transport</keyword>
<feature type="short sequence motif" description="Q motif" evidence="11">
    <location>
        <begin position="190"/>
        <end position="218"/>
    </location>
</feature>
<accession>A0A9N8V7L8</accession>
<dbReference type="InterPro" id="IPR011545">
    <property type="entry name" value="DEAD/DEAH_box_helicase_dom"/>
</dbReference>
<feature type="transmembrane region" description="Helical" evidence="13">
    <location>
        <begin position="1068"/>
        <end position="1090"/>
    </location>
</feature>
<keyword evidence="5" id="KW-0547">Nucleotide-binding</keyword>
<evidence type="ECO:0000256" key="13">
    <source>
        <dbReference type="SAM" id="Phobius"/>
    </source>
</evidence>
<feature type="transmembrane region" description="Helical" evidence="13">
    <location>
        <begin position="961"/>
        <end position="981"/>
    </location>
</feature>
<feature type="transmembrane region" description="Helical" evidence="13">
    <location>
        <begin position="1163"/>
        <end position="1183"/>
    </location>
</feature>
<keyword evidence="8" id="KW-0067">ATP-binding</keyword>
<proteinExistence type="inferred from homology"/>
<dbReference type="GO" id="GO:0005524">
    <property type="term" value="F:ATP binding"/>
    <property type="evidence" value="ECO:0007669"/>
    <property type="project" value="UniProtKB-KW"/>
</dbReference>
<dbReference type="SMART" id="SM00490">
    <property type="entry name" value="HELICc"/>
    <property type="match status" value="1"/>
</dbReference>
<dbReference type="InterPro" id="IPR045122">
    <property type="entry name" value="Csc1-like"/>
</dbReference>
<dbReference type="Pfam" id="PF13967">
    <property type="entry name" value="RSN1_TM"/>
    <property type="match status" value="1"/>
</dbReference>
<keyword evidence="6" id="KW-0378">Hydrolase</keyword>
<comment type="similarity">
    <text evidence="2">Belongs to the CSC1 (TC 1.A.17) family.</text>
</comment>
<evidence type="ECO:0000256" key="2">
    <source>
        <dbReference type="ARBA" id="ARBA00007779"/>
    </source>
</evidence>
<dbReference type="PANTHER" id="PTHR13018">
    <property type="entry name" value="PROBABLE MEMBRANE PROTEIN DUF221-RELATED"/>
    <property type="match status" value="1"/>
</dbReference>
<keyword evidence="18" id="KW-1185">Reference proteome</keyword>
<dbReference type="Proteomes" id="UP000789570">
    <property type="component" value="Unassembled WGS sequence"/>
</dbReference>
<dbReference type="Gene3D" id="3.40.50.300">
    <property type="entry name" value="P-loop containing nucleotide triphosphate hydrolases"/>
    <property type="match status" value="2"/>
</dbReference>
<protein>
    <submittedName>
        <fullName evidence="17">4419_t:CDS:1</fullName>
    </submittedName>
</protein>
<sequence>MASSNNETSSIRSSKSNLYGNIGGNSSFVDESVVGKSSLEDVAAGIARIENVLLDLTKQILILNDNMSVLLNQPTQTSSSNGQKANNLVQVDLQQTEIKRSTSIRTYHKDPSDTIGNLSLQIATLSTSVAQLISQRNSNFIPLQPPFQRIPRWNHDPYRNSNHPPLIPRNMAPRPDRSNSIDKEVDEVIEKFENMRLRPELLRGILDYGLDRPSSVQQRGIPLLLKGQDIIAQAKTGQDKFSTYCIPILQNMELQSIRTQALIITATNETAGHVYRLIMGLSTSMRNLECLLCISGSNIGDDVKKVQKRPHILIGTPNRMCDLVHLDAIDLSYLKMFIIDEADVLLEQGFKDQAMELRRNFPLKTIVQTVLFCGNVNAEIMELTTPLRMREPVRILVKKNEQLLQGLRHYYLYVAVERSDWKFEALSDLLEGMKTSKIIIYCNKDSTKDSLCYKLCARNFHAVALHGEVGSSQRNLILDKFKSNKDNILITTDLITKGVDIEQSVQLVINFELPTKPEEYGKRIAIVSASGSGRQGVSILFVTSKANDMGDLRAIESFHKIKMPEIPNQSVKISLIGEVSQLAINLILGLGTLVLFSFLRPRNGIVYSPKQFASPDKQPPIIEENKLWGWVKPVLEADESLLIKKIGLDAIITYQDNNYEIPSNGNILQILSISYIEQPNWFWTHSVFTWIFSIVMYFFLYMEYSEYRRLRLGYFRSEGYRRSLHSRTLLITGVPKSKQSDKGLIEFMELIKVKFPISETVIARDVGELPELVIEREEDVRDLERALNKYLKVPDLETSKRPKHRKHIIFGRKVDSIEYFTRRIEENEARIIKLREKSLEEKRTLNYGFVAFETIHDAHSVVKHLDSVPSGGVKPSSILAPSVELAPIPQDIIWSNISMSPAFRSTQRWIGRLVFVSLCFLWLIPLSFVTTVAHIGNLVKIFPFLKGFLDNAFITGLIESWMTPMILALFVLILPAILRWLTSTQGITTYSESERSVLGKLYLFFFINNLIIYTISSTLLDLATKIKASIDAGYLNVGDLTKVIFNPAILDDIAESAIKVSFFWINYISLRGLFAVWDLAQFVQLVYVWFKKKVISPTPRNLKELIIPPEFDYPVYYNIHLYVFVTRVETGGTFWNPVFNRLILAIIFWQFTMVGVMNLKGAHIQSIVVIPLIFLTLILKVFCSRTFDKSTRYYIPDTERTGRPSVIDKGKRKQEDLHLKFGHPSTTKELIIPMIHVNDNVKSQLESVYNGRITETTALTRRGKTKRILLVEEGDYTLRIQPIEDSELYTIDPDNFNMGYAFEFDSRSILERDGSKLGSSRISFSDDELGSKGSKKNLLDDDDPYDYPLPPPPPKYQEK</sequence>
<dbReference type="Pfam" id="PF00270">
    <property type="entry name" value="DEAD"/>
    <property type="match status" value="1"/>
</dbReference>
<evidence type="ECO:0000256" key="7">
    <source>
        <dbReference type="ARBA" id="ARBA00022806"/>
    </source>
</evidence>
<evidence type="ECO:0000256" key="11">
    <source>
        <dbReference type="PROSITE-ProRule" id="PRU00552"/>
    </source>
</evidence>
<evidence type="ECO:0000259" key="14">
    <source>
        <dbReference type="PROSITE" id="PS51192"/>
    </source>
</evidence>
<feature type="domain" description="DEAD-box RNA helicase Q" evidence="16">
    <location>
        <begin position="190"/>
        <end position="218"/>
    </location>
</feature>
<dbReference type="SUPFAM" id="SSF52540">
    <property type="entry name" value="P-loop containing nucleoside triphosphate hydrolases"/>
    <property type="match status" value="2"/>
</dbReference>
<dbReference type="Pfam" id="PF00271">
    <property type="entry name" value="Helicase_C"/>
    <property type="match status" value="1"/>
</dbReference>